<keyword evidence="9" id="KW-1185">Reference proteome</keyword>
<feature type="domain" description="Major facilitator superfamily (MFS) profile" evidence="7">
    <location>
        <begin position="15"/>
        <end position="407"/>
    </location>
</feature>
<name>A0A859FI41_9BACI</name>
<evidence type="ECO:0000256" key="4">
    <source>
        <dbReference type="ARBA" id="ARBA00022989"/>
    </source>
</evidence>
<keyword evidence="4 6" id="KW-1133">Transmembrane helix</keyword>
<proteinExistence type="predicted"/>
<sequence>MSPSTNSATYSPKRDVIIMATATAISLFGDAMMYIVLPLMWQEIGLTALWQIGVLLSVNRIIRLPLNPLVAWLYQYISYKHGFYIAMALATVTTLAYGFSFGFVWLLTARILWGVAWTFLKLGAYLAIPTLASSEDRGYLFGLHKGITRTGALLGTLIGAILLDQIGLMPVMIGFAVASAATFILLPFMSNVRLTIPSKEEKRVEVSYAQLLRMRFIVSLLVSAMALTIVFDGVLKSTLTYLLDGHMTEGLMIGALLIGVATMGSLLQSVRVLWEGFLSPALGKMADRSRSPKTLFAASFLLTGLLLIVLPLPIPLVIFILVVLLIQLLATALEVFNLAIAAEASEQTSRVRMMTSFSVAQDLGAAIGPLAGYIAAEWFGMQALYAGIGALFIICGIYWLRTSDSLAQANIHYVERYVK</sequence>
<dbReference type="Proteomes" id="UP000318138">
    <property type="component" value="Chromosome"/>
</dbReference>
<evidence type="ECO:0000256" key="2">
    <source>
        <dbReference type="ARBA" id="ARBA00022448"/>
    </source>
</evidence>
<dbReference type="Pfam" id="PF07690">
    <property type="entry name" value="MFS_1"/>
    <property type="match status" value="1"/>
</dbReference>
<feature type="transmembrane region" description="Helical" evidence="6">
    <location>
        <begin position="16"/>
        <end position="37"/>
    </location>
</feature>
<feature type="transmembrane region" description="Helical" evidence="6">
    <location>
        <begin position="354"/>
        <end position="376"/>
    </location>
</feature>
<evidence type="ECO:0000256" key="3">
    <source>
        <dbReference type="ARBA" id="ARBA00022692"/>
    </source>
</evidence>
<feature type="transmembrane region" description="Helical" evidence="6">
    <location>
        <begin position="251"/>
        <end position="274"/>
    </location>
</feature>
<evidence type="ECO:0000313" key="9">
    <source>
        <dbReference type="Proteomes" id="UP000318138"/>
    </source>
</evidence>
<dbReference type="Gene3D" id="1.20.1250.20">
    <property type="entry name" value="MFS general substrate transporter like domains"/>
    <property type="match status" value="1"/>
</dbReference>
<keyword evidence="5 6" id="KW-0472">Membrane</keyword>
<comment type="subcellular location">
    <subcellularLocation>
        <location evidence="1">Cell membrane</location>
        <topology evidence="1">Multi-pass membrane protein</topology>
    </subcellularLocation>
</comment>
<feature type="transmembrane region" description="Helical" evidence="6">
    <location>
        <begin position="382"/>
        <end position="400"/>
    </location>
</feature>
<evidence type="ECO:0000313" key="8">
    <source>
        <dbReference type="EMBL" id="QKS72490.1"/>
    </source>
</evidence>
<dbReference type="InterPro" id="IPR050930">
    <property type="entry name" value="MFS_Vesicular_Transporter"/>
</dbReference>
<dbReference type="EMBL" id="CP041372">
    <property type="protein sequence ID" value="QKS72490.1"/>
    <property type="molecule type" value="Genomic_DNA"/>
</dbReference>
<feature type="transmembrane region" description="Helical" evidence="6">
    <location>
        <begin position="111"/>
        <end position="134"/>
    </location>
</feature>
<evidence type="ECO:0000256" key="6">
    <source>
        <dbReference type="SAM" id="Phobius"/>
    </source>
</evidence>
<feature type="transmembrane region" description="Helical" evidence="6">
    <location>
        <begin position="83"/>
        <end position="105"/>
    </location>
</feature>
<keyword evidence="3 6" id="KW-0812">Transmembrane</keyword>
<dbReference type="PANTHER" id="PTHR23506">
    <property type="entry name" value="GH10249P"/>
    <property type="match status" value="1"/>
</dbReference>
<keyword evidence="2" id="KW-0813">Transport</keyword>
<dbReference type="InterPro" id="IPR020846">
    <property type="entry name" value="MFS_dom"/>
</dbReference>
<feature type="transmembrane region" description="Helical" evidence="6">
    <location>
        <begin position="318"/>
        <end position="342"/>
    </location>
</feature>
<protein>
    <submittedName>
        <fullName evidence="8">MFS transporter</fullName>
    </submittedName>
</protein>
<dbReference type="PROSITE" id="PS50850">
    <property type="entry name" value="MFS"/>
    <property type="match status" value="1"/>
</dbReference>
<dbReference type="GO" id="GO:0022857">
    <property type="term" value="F:transmembrane transporter activity"/>
    <property type="evidence" value="ECO:0007669"/>
    <property type="project" value="InterPro"/>
</dbReference>
<dbReference type="KEGG" id="psua:FLK61_38355"/>
<accession>A0A859FI41</accession>
<dbReference type="InterPro" id="IPR036259">
    <property type="entry name" value="MFS_trans_sf"/>
</dbReference>
<gene>
    <name evidence="8" type="ORF">FLK61_38355</name>
</gene>
<evidence type="ECO:0000256" key="5">
    <source>
        <dbReference type="ARBA" id="ARBA00023136"/>
    </source>
</evidence>
<dbReference type="InterPro" id="IPR011701">
    <property type="entry name" value="MFS"/>
</dbReference>
<feature type="transmembrane region" description="Helical" evidence="6">
    <location>
        <begin position="211"/>
        <end position="231"/>
    </location>
</feature>
<dbReference type="AlphaFoldDB" id="A0A859FI41"/>
<dbReference type="SUPFAM" id="SSF103473">
    <property type="entry name" value="MFS general substrate transporter"/>
    <property type="match status" value="1"/>
</dbReference>
<feature type="transmembrane region" description="Helical" evidence="6">
    <location>
        <begin position="43"/>
        <end position="62"/>
    </location>
</feature>
<feature type="transmembrane region" description="Helical" evidence="6">
    <location>
        <begin position="295"/>
        <end position="312"/>
    </location>
</feature>
<feature type="transmembrane region" description="Helical" evidence="6">
    <location>
        <begin position="169"/>
        <end position="190"/>
    </location>
</feature>
<evidence type="ECO:0000259" key="7">
    <source>
        <dbReference type="PROSITE" id="PS50850"/>
    </source>
</evidence>
<reference evidence="9" key="1">
    <citation type="submission" date="2019-07" db="EMBL/GenBank/DDBJ databases">
        <title>Bacillus alkalisoli sp. nov. isolated from saline soil.</title>
        <authorList>
            <person name="Sun J.-Q."/>
            <person name="Xu L."/>
        </authorList>
    </citation>
    <scope>NUCLEOTIDE SEQUENCE [LARGE SCALE GENOMIC DNA]</scope>
    <source>
        <strain evidence="9">M4U3P1</strain>
    </source>
</reference>
<dbReference type="PANTHER" id="PTHR23506:SF23">
    <property type="entry name" value="GH10249P"/>
    <property type="match status" value="1"/>
</dbReference>
<dbReference type="GO" id="GO:0005886">
    <property type="term" value="C:plasma membrane"/>
    <property type="evidence" value="ECO:0007669"/>
    <property type="project" value="UniProtKB-SubCell"/>
</dbReference>
<organism evidence="8 9">
    <name type="scientific">Paenalkalicoccus suaedae</name>
    <dbReference type="NCBI Taxonomy" id="2592382"/>
    <lineage>
        <taxon>Bacteria</taxon>
        <taxon>Bacillati</taxon>
        <taxon>Bacillota</taxon>
        <taxon>Bacilli</taxon>
        <taxon>Bacillales</taxon>
        <taxon>Bacillaceae</taxon>
        <taxon>Paenalkalicoccus</taxon>
    </lineage>
</organism>
<dbReference type="RefSeq" id="WP_176010466.1">
    <property type="nucleotide sequence ID" value="NZ_CP041372.2"/>
</dbReference>
<evidence type="ECO:0000256" key="1">
    <source>
        <dbReference type="ARBA" id="ARBA00004651"/>
    </source>
</evidence>